<dbReference type="EMBL" id="JBBNAG010000004">
    <property type="protein sequence ID" value="KAK9140591.1"/>
    <property type="molecule type" value="Genomic_DNA"/>
</dbReference>
<name>A0AAP0PH27_9MAGN</name>
<gene>
    <name evidence="1" type="ORF">Scep_010272</name>
</gene>
<organism evidence="1 2">
    <name type="scientific">Stephania cephalantha</name>
    <dbReference type="NCBI Taxonomy" id="152367"/>
    <lineage>
        <taxon>Eukaryota</taxon>
        <taxon>Viridiplantae</taxon>
        <taxon>Streptophyta</taxon>
        <taxon>Embryophyta</taxon>
        <taxon>Tracheophyta</taxon>
        <taxon>Spermatophyta</taxon>
        <taxon>Magnoliopsida</taxon>
        <taxon>Ranunculales</taxon>
        <taxon>Menispermaceae</taxon>
        <taxon>Menispermoideae</taxon>
        <taxon>Cissampelideae</taxon>
        <taxon>Stephania</taxon>
    </lineage>
</organism>
<dbReference type="AlphaFoldDB" id="A0AAP0PH27"/>
<accession>A0AAP0PH27</accession>
<sequence>MQWVSRVAFYCLRVWCKRVLSRCPCSYKVLRPYKGSVTDVPSICMKSPPQLHGLSTLICFDLNESIPWIRIEIRVA</sequence>
<protein>
    <submittedName>
        <fullName evidence="1">Uncharacterized protein</fullName>
    </submittedName>
</protein>
<comment type="caution">
    <text evidence="1">The sequence shown here is derived from an EMBL/GenBank/DDBJ whole genome shotgun (WGS) entry which is preliminary data.</text>
</comment>
<keyword evidence="2" id="KW-1185">Reference proteome</keyword>
<evidence type="ECO:0000313" key="2">
    <source>
        <dbReference type="Proteomes" id="UP001419268"/>
    </source>
</evidence>
<reference evidence="1 2" key="1">
    <citation type="submission" date="2024-01" db="EMBL/GenBank/DDBJ databases">
        <title>Genome assemblies of Stephania.</title>
        <authorList>
            <person name="Yang L."/>
        </authorList>
    </citation>
    <scope>NUCLEOTIDE SEQUENCE [LARGE SCALE GENOMIC DNA]</scope>
    <source>
        <strain evidence="1">JXDWG</strain>
        <tissue evidence="1">Leaf</tissue>
    </source>
</reference>
<evidence type="ECO:0000313" key="1">
    <source>
        <dbReference type="EMBL" id="KAK9140591.1"/>
    </source>
</evidence>
<dbReference type="Proteomes" id="UP001419268">
    <property type="component" value="Unassembled WGS sequence"/>
</dbReference>
<proteinExistence type="predicted"/>